<dbReference type="AlphaFoldDB" id="A0A6N2VQV9"/>
<dbReference type="EMBL" id="CACRSU010000031">
    <property type="protein sequence ID" value="VYT32634.1"/>
    <property type="molecule type" value="Genomic_DNA"/>
</dbReference>
<organism evidence="1">
    <name type="scientific">Bacteroides intestinalis</name>
    <dbReference type="NCBI Taxonomy" id="329854"/>
    <lineage>
        <taxon>Bacteria</taxon>
        <taxon>Pseudomonadati</taxon>
        <taxon>Bacteroidota</taxon>
        <taxon>Bacteroidia</taxon>
        <taxon>Bacteroidales</taxon>
        <taxon>Bacteroidaceae</taxon>
        <taxon>Bacteroides</taxon>
    </lineage>
</organism>
<proteinExistence type="predicted"/>
<accession>A0A6N2VQV9</accession>
<reference evidence="1" key="1">
    <citation type="submission" date="2019-11" db="EMBL/GenBank/DDBJ databases">
        <authorList>
            <person name="Feng L."/>
        </authorList>
    </citation>
    <scope>NUCLEOTIDE SEQUENCE</scope>
    <source>
        <strain evidence="1">BintestinalisLFYP9</strain>
    </source>
</reference>
<evidence type="ECO:0000313" key="1">
    <source>
        <dbReference type="EMBL" id="VYT32634.1"/>
    </source>
</evidence>
<evidence type="ECO:0008006" key="2">
    <source>
        <dbReference type="Google" id="ProtNLM"/>
    </source>
</evidence>
<sequence length="191" mass="21397">MATIKVKFRASSVEMKEGSLYYQVIHNRLARQVHTGYKLFPSEWDAGISEIVMDSGTEGGAQELPALREDCPSRKLVPFEKHHRTAGMFLESLSSSRPCFETINIYVSDACIVSFIHKPKSVSLAAFSSLSSKTIVVCFLHFYSLSCRCNTIRRFSNSGILRPNPALLSFLPCRLLLPCRSRMGSRRRSGA</sequence>
<gene>
    <name evidence="1" type="ORF">BILFYP9_02798</name>
</gene>
<protein>
    <recommendedName>
        <fullName evidence="2">Arm DNA-binding domain-containing protein</fullName>
    </recommendedName>
</protein>
<name>A0A6N2VQV9_9BACE</name>